<feature type="compositionally biased region" description="Basic and acidic residues" evidence="1">
    <location>
        <begin position="137"/>
        <end position="147"/>
    </location>
</feature>
<protein>
    <submittedName>
        <fullName evidence="2">Uncharacterized protein</fullName>
    </submittedName>
</protein>
<dbReference type="AlphaFoldDB" id="A0A8K0GAB9"/>
<evidence type="ECO:0000313" key="2">
    <source>
        <dbReference type="EMBL" id="KAF2897405.1"/>
    </source>
</evidence>
<sequence length="147" mass="17550">MKDIKTRMKNLEKKQIKNNVVISGIKMETDNQMDLKIGKLSREKYWHKDTNKRSYINKPTRESLHKQRTDKGRTGNSEKIKEIAEKERKKKKQVKVGYTKVMIDEREYRCSYEDGKLKQQEKMLHPLVQRTKKIGKREKNEEDPSNG</sequence>
<evidence type="ECO:0000313" key="3">
    <source>
        <dbReference type="Proteomes" id="UP000801492"/>
    </source>
</evidence>
<gene>
    <name evidence="2" type="ORF">ILUMI_08769</name>
</gene>
<organism evidence="2 3">
    <name type="scientific">Ignelater luminosus</name>
    <name type="common">Cucubano</name>
    <name type="synonym">Pyrophorus luminosus</name>
    <dbReference type="NCBI Taxonomy" id="2038154"/>
    <lineage>
        <taxon>Eukaryota</taxon>
        <taxon>Metazoa</taxon>
        <taxon>Ecdysozoa</taxon>
        <taxon>Arthropoda</taxon>
        <taxon>Hexapoda</taxon>
        <taxon>Insecta</taxon>
        <taxon>Pterygota</taxon>
        <taxon>Neoptera</taxon>
        <taxon>Endopterygota</taxon>
        <taxon>Coleoptera</taxon>
        <taxon>Polyphaga</taxon>
        <taxon>Elateriformia</taxon>
        <taxon>Elateroidea</taxon>
        <taxon>Elateridae</taxon>
        <taxon>Agrypninae</taxon>
        <taxon>Pyrophorini</taxon>
        <taxon>Ignelater</taxon>
    </lineage>
</organism>
<accession>A0A8K0GAB9</accession>
<comment type="caution">
    <text evidence="2">The sequence shown here is derived from an EMBL/GenBank/DDBJ whole genome shotgun (WGS) entry which is preliminary data.</text>
</comment>
<reference evidence="2" key="1">
    <citation type="submission" date="2019-08" db="EMBL/GenBank/DDBJ databases">
        <title>The genome of the North American firefly Photinus pyralis.</title>
        <authorList>
            <consortium name="Photinus pyralis genome working group"/>
            <person name="Fallon T.R."/>
            <person name="Sander Lower S.E."/>
            <person name="Weng J.-K."/>
        </authorList>
    </citation>
    <scope>NUCLEOTIDE SEQUENCE</scope>
    <source>
        <strain evidence="2">TRF0915ILg1</strain>
        <tissue evidence="2">Whole body</tissue>
    </source>
</reference>
<evidence type="ECO:0000256" key="1">
    <source>
        <dbReference type="SAM" id="MobiDB-lite"/>
    </source>
</evidence>
<proteinExistence type="predicted"/>
<feature type="region of interest" description="Disordered" evidence="1">
    <location>
        <begin position="121"/>
        <end position="147"/>
    </location>
</feature>
<feature type="compositionally biased region" description="Basic and acidic residues" evidence="1">
    <location>
        <begin position="59"/>
        <end position="87"/>
    </location>
</feature>
<dbReference type="EMBL" id="VTPC01004189">
    <property type="protein sequence ID" value="KAF2897405.1"/>
    <property type="molecule type" value="Genomic_DNA"/>
</dbReference>
<feature type="region of interest" description="Disordered" evidence="1">
    <location>
        <begin position="52"/>
        <end position="91"/>
    </location>
</feature>
<keyword evidence="3" id="KW-1185">Reference proteome</keyword>
<dbReference type="Proteomes" id="UP000801492">
    <property type="component" value="Unassembled WGS sequence"/>
</dbReference>
<name>A0A8K0GAB9_IGNLU</name>